<evidence type="ECO:0000256" key="1">
    <source>
        <dbReference type="ARBA" id="ARBA00009163"/>
    </source>
</evidence>
<dbReference type="InterPro" id="IPR040242">
    <property type="entry name" value="TPRG1-like"/>
</dbReference>
<feature type="region of interest" description="Disordered" evidence="2">
    <location>
        <begin position="1"/>
        <end position="60"/>
    </location>
</feature>
<evidence type="ECO:0000313" key="5">
    <source>
        <dbReference type="Proteomes" id="UP000710432"/>
    </source>
</evidence>
<dbReference type="InterPro" id="IPR022158">
    <property type="entry name" value="Inositol_phosphatase"/>
</dbReference>
<evidence type="ECO:0000259" key="3">
    <source>
        <dbReference type="PROSITE" id="PS51791"/>
    </source>
</evidence>
<feature type="compositionally biased region" description="Polar residues" evidence="2">
    <location>
        <begin position="47"/>
        <end position="57"/>
    </location>
</feature>
<feature type="compositionally biased region" description="Basic and acidic residues" evidence="2">
    <location>
        <begin position="17"/>
        <end position="31"/>
    </location>
</feature>
<evidence type="ECO:0000256" key="2">
    <source>
        <dbReference type="SAM" id="MobiDB-lite"/>
    </source>
</evidence>
<organism evidence="4 5">
    <name type="scientific">Microtus ochrogaster</name>
    <name type="common">Prairie vole</name>
    <dbReference type="NCBI Taxonomy" id="79684"/>
    <lineage>
        <taxon>Eukaryota</taxon>
        <taxon>Metazoa</taxon>
        <taxon>Chordata</taxon>
        <taxon>Craniata</taxon>
        <taxon>Vertebrata</taxon>
        <taxon>Euteleostomi</taxon>
        <taxon>Mammalia</taxon>
        <taxon>Eutheria</taxon>
        <taxon>Euarchontoglires</taxon>
        <taxon>Glires</taxon>
        <taxon>Rodentia</taxon>
        <taxon>Myomorpha</taxon>
        <taxon>Muroidea</taxon>
        <taxon>Cricetidae</taxon>
        <taxon>Arvicolinae</taxon>
        <taxon>Microtus</taxon>
    </lineage>
</organism>
<dbReference type="InterPro" id="IPR034753">
    <property type="entry name" value="hSac2"/>
</dbReference>
<name>A0A8J6KNK8_MICOH</name>
<dbReference type="Proteomes" id="UP000710432">
    <property type="component" value="Unassembled WGS sequence"/>
</dbReference>
<dbReference type="Pfam" id="PF12456">
    <property type="entry name" value="hSac2"/>
    <property type="match status" value="1"/>
</dbReference>
<proteinExistence type="inferred from homology"/>
<reference evidence="4" key="1">
    <citation type="submission" date="2020-03" db="EMBL/GenBank/DDBJ databases">
        <title>Studies in the Genomics of Life Span.</title>
        <authorList>
            <person name="Glass D."/>
        </authorList>
    </citation>
    <scope>NUCLEOTIDE SEQUENCE</scope>
    <source>
        <strain evidence="4">LTLLF</strain>
        <tissue evidence="4">Muscle</tissue>
    </source>
</reference>
<sequence>MSKIGSFEGFQPVSLKQEGDHQPSETDHLAMDEEDSGKKPGQRRISRQTSVTKSTLYPNPYHQPYASRKYFATRPGAIETAVEDLRGHITQTSGEKVQGFWLLTEIDHWNNEKEKILMLTDKTLLICKYDFVMLSCVQTQQIPLSAICRVYLGKFVFPGMSLDKRRWFLDDSDDDDDDDNGADDFLSGFTSKLIPAIEKAHKNSAGSGREEELMVLTQPILIETYAGLMSFIGNRNKLGYSLARGSIGF</sequence>
<dbReference type="AlphaFoldDB" id="A0A8J6KNK8"/>
<feature type="domain" description="HSac2" evidence="3">
    <location>
        <begin position="72"/>
        <end position="214"/>
    </location>
</feature>
<evidence type="ECO:0000313" key="4">
    <source>
        <dbReference type="EMBL" id="KAH0506376.1"/>
    </source>
</evidence>
<dbReference type="GO" id="GO:0005737">
    <property type="term" value="C:cytoplasm"/>
    <property type="evidence" value="ECO:0007669"/>
    <property type="project" value="TreeGrafter"/>
</dbReference>
<accession>A0A8J6KNK8</accession>
<dbReference type="PANTHER" id="PTHR31108:SF6">
    <property type="entry name" value="TUMOR PROTEIN P63-REGULATED GENE 1 PROTEIN"/>
    <property type="match status" value="1"/>
</dbReference>
<comment type="caution">
    <text evidence="4">The sequence shown here is derived from an EMBL/GenBank/DDBJ whole genome shotgun (WGS) entry which is preliminary data.</text>
</comment>
<comment type="similarity">
    <text evidence="1">Belongs to the TPRG1 family.</text>
</comment>
<dbReference type="PROSITE" id="PS51791">
    <property type="entry name" value="HSAC2"/>
    <property type="match status" value="1"/>
</dbReference>
<dbReference type="PANTHER" id="PTHR31108">
    <property type="entry name" value="TUMOR PROTEIN P63-REGULATED GENE 1-LIKE PROTEIN"/>
    <property type="match status" value="1"/>
</dbReference>
<protein>
    <submittedName>
        <fullName evidence="4">Tumor protein p63-regulated gene 1 protein</fullName>
    </submittedName>
</protein>
<dbReference type="EMBL" id="JAATJU010024100">
    <property type="protein sequence ID" value="KAH0506376.1"/>
    <property type="molecule type" value="Genomic_DNA"/>
</dbReference>
<gene>
    <name evidence="4" type="ORF">LTLLF_172980</name>
</gene>